<feature type="transmembrane region" description="Helical" evidence="9">
    <location>
        <begin position="173"/>
        <end position="193"/>
    </location>
</feature>
<sequence length="617" mass="68608">MASQSKDSAPPVVRVGNGRGAYSGLLSSEKPKNTRGTLVRLLRYLGKSRGVLLALLACMLIVTGTEIAGPMFQQKAIDTISYDNARLTVDFGRMSSYLLILLVMFILSGMLTYGQGVLAAKLSQQTIYILRRDLFQKMEYLPIRYIDTHPSGDLMSRMTNDVENVSNAIAQSITALFSAVLTLTGALCMMLYYSRLMTGVAVLMVLIILLTSTRLTKFMRKYYKRQQVLLGKMNGQAEEKITGFRTVAAYGKESETLTRFAEVSEDLRVNSIRARVWGSILGPITNFIGNFQYVLLAGTGGFLMIRGSSGMTVGGIQAMLQYSKKLSHPVNMIANQYNNILTALAGAERIFEIMDSPCETDEGTMDFPPEHVKGEIEFQDVQFEYTEGEPVLRHLDLQVKEGQKIAVVGATGSGKTTIVNLLTRFYEPSGGRILIDGTDIKEIPKRQLRSAIAIVLQDTVLFQDSIRMNIEFGRNKVREEERKRAAVTAMADQFIERLPEGYDTILAEDGTNLSEGQRQLLSIARAVLADPRILILDEATSSVDTRTEMQIQQAMVNLMKGRTSLVIAHRISTIRDADLIVVLRNGRIAEQGSHEELMELGGEYYRLYNSQFRGNVT</sequence>
<evidence type="ECO:0000256" key="6">
    <source>
        <dbReference type="ARBA" id="ARBA00022840"/>
    </source>
</evidence>
<comment type="subcellular location">
    <subcellularLocation>
        <location evidence="1">Cell membrane</location>
        <topology evidence="1">Multi-pass membrane protein</topology>
    </subcellularLocation>
</comment>
<feature type="domain" description="ABC transporter" evidence="10">
    <location>
        <begin position="376"/>
        <end position="610"/>
    </location>
</feature>
<feature type="transmembrane region" description="Helical" evidence="9">
    <location>
        <begin position="97"/>
        <end position="122"/>
    </location>
</feature>
<dbReference type="CDD" id="cd18547">
    <property type="entry name" value="ABC_6TM_Tm288_like"/>
    <property type="match status" value="1"/>
</dbReference>
<gene>
    <name evidence="12" type="ORF">KTH89_00640</name>
</gene>
<dbReference type="InterPro" id="IPR011527">
    <property type="entry name" value="ABC1_TM_dom"/>
</dbReference>
<dbReference type="CDD" id="cd03254">
    <property type="entry name" value="ABCC_Glucan_exporter_like"/>
    <property type="match status" value="1"/>
</dbReference>
<keyword evidence="13" id="KW-1185">Reference proteome</keyword>
<feature type="transmembrane region" description="Helical" evidence="9">
    <location>
        <begin position="50"/>
        <end position="72"/>
    </location>
</feature>
<dbReference type="SUPFAM" id="SSF52540">
    <property type="entry name" value="P-loop containing nucleoside triphosphate hydrolases"/>
    <property type="match status" value="1"/>
</dbReference>
<proteinExistence type="predicted"/>
<evidence type="ECO:0000313" key="13">
    <source>
        <dbReference type="Proteomes" id="UP000712157"/>
    </source>
</evidence>
<evidence type="ECO:0000256" key="7">
    <source>
        <dbReference type="ARBA" id="ARBA00022989"/>
    </source>
</evidence>
<dbReference type="AlphaFoldDB" id="A0A949K5J1"/>
<dbReference type="SUPFAM" id="SSF90123">
    <property type="entry name" value="ABC transporter transmembrane region"/>
    <property type="match status" value="1"/>
</dbReference>
<dbReference type="InterPro" id="IPR039421">
    <property type="entry name" value="Type_1_exporter"/>
</dbReference>
<dbReference type="InterPro" id="IPR027417">
    <property type="entry name" value="P-loop_NTPase"/>
</dbReference>
<keyword evidence="4 9" id="KW-0812">Transmembrane</keyword>
<dbReference type="PANTHER" id="PTHR43394">
    <property type="entry name" value="ATP-DEPENDENT PERMEASE MDL1, MITOCHONDRIAL"/>
    <property type="match status" value="1"/>
</dbReference>
<dbReference type="SMART" id="SM00382">
    <property type="entry name" value="AAA"/>
    <property type="match status" value="1"/>
</dbReference>
<protein>
    <submittedName>
        <fullName evidence="12">ABC transporter ATP-binding protein/permease</fullName>
    </submittedName>
</protein>
<reference evidence="12" key="1">
    <citation type="submission" date="2021-06" db="EMBL/GenBank/DDBJ databases">
        <title>Description of novel taxa of the family Lachnospiraceae.</title>
        <authorList>
            <person name="Chaplin A.V."/>
            <person name="Sokolova S.R."/>
            <person name="Pikina A.P."/>
            <person name="Korzhanova M."/>
            <person name="Belova V."/>
            <person name="Korostin D."/>
            <person name="Efimov B.A."/>
        </authorList>
    </citation>
    <scope>NUCLEOTIDE SEQUENCE</scope>
    <source>
        <strain evidence="12">ASD5720</strain>
    </source>
</reference>
<dbReference type="InterPro" id="IPR003593">
    <property type="entry name" value="AAA+_ATPase"/>
</dbReference>
<dbReference type="FunFam" id="3.40.50.300:FF:000287">
    <property type="entry name" value="Multidrug ABC transporter ATP-binding protein"/>
    <property type="match status" value="1"/>
</dbReference>
<dbReference type="Proteomes" id="UP000712157">
    <property type="component" value="Unassembled WGS sequence"/>
</dbReference>
<evidence type="ECO:0000256" key="3">
    <source>
        <dbReference type="ARBA" id="ARBA00022475"/>
    </source>
</evidence>
<keyword evidence="8 9" id="KW-0472">Membrane</keyword>
<evidence type="ECO:0000256" key="1">
    <source>
        <dbReference type="ARBA" id="ARBA00004651"/>
    </source>
</evidence>
<dbReference type="Pfam" id="PF00664">
    <property type="entry name" value="ABC_membrane"/>
    <property type="match status" value="1"/>
</dbReference>
<dbReference type="PANTHER" id="PTHR43394:SF1">
    <property type="entry name" value="ATP-BINDING CASSETTE SUB-FAMILY B MEMBER 10, MITOCHONDRIAL"/>
    <property type="match status" value="1"/>
</dbReference>
<feature type="transmembrane region" description="Helical" evidence="9">
    <location>
        <begin position="199"/>
        <end position="216"/>
    </location>
</feature>
<dbReference type="Gene3D" id="1.20.1560.10">
    <property type="entry name" value="ABC transporter type 1, transmembrane domain"/>
    <property type="match status" value="1"/>
</dbReference>
<dbReference type="Gene3D" id="3.40.50.300">
    <property type="entry name" value="P-loop containing nucleotide triphosphate hydrolases"/>
    <property type="match status" value="1"/>
</dbReference>
<evidence type="ECO:0000256" key="8">
    <source>
        <dbReference type="ARBA" id="ARBA00023136"/>
    </source>
</evidence>
<evidence type="ECO:0000256" key="5">
    <source>
        <dbReference type="ARBA" id="ARBA00022741"/>
    </source>
</evidence>
<evidence type="ECO:0000313" key="12">
    <source>
        <dbReference type="EMBL" id="MBU9735022.1"/>
    </source>
</evidence>
<dbReference type="FunFam" id="1.20.1560.10:FF:000011">
    <property type="entry name" value="Multidrug ABC transporter ATP-binding protein"/>
    <property type="match status" value="1"/>
</dbReference>
<evidence type="ECO:0000259" key="10">
    <source>
        <dbReference type="PROSITE" id="PS50893"/>
    </source>
</evidence>
<keyword evidence="5" id="KW-0547">Nucleotide-binding</keyword>
<name>A0A949K5J1_9FIRM</name>
<evidence type="ECO:0000256" key="9">
    <source>
        <dbReference type="SAM" id="Phobius"/>
    </source>
</evidence>
<dbReference type="RefSeq" id="WP_158343365.1">
    <property type="nucleotide sequence ID" value="NZ_JAHQCW010000001.1"/>
</dbReference>
<evidence type="ECO:0000256" key="2">
    <source>
        <dbReference type="ARBA" id="ARBA00022448"/>
    </source>
</evidence>
<dbReference type="GO" id="GO:0005524">
    <property type="term" value="F:ATP binding"/>
    <property type="evidence" value="ECO:0007669"/>
    <property type="project" value="UniProtKB-KW"/>
</dbReference>
<keyword evidence="3" id="KW-1003">Cell membrane</keyword>
<comment type="caution">
    <text evidence="12">The sequence shown here is derived from an EMBL/GenBank/DDBJ whole genome shotgun (WGS) entry which is preliminary data.</text>
</comment>
<evidence type="ECO:0000259" key="11">
    <source>
        <dbReference type="PROSITE" id="PS50929"/>
    </source>
</evidence>
<dbReference type="PROSITE" id="PS50929">
    <property type="entry name" value="ABC_TM1F"/>
    <property type="match status" value="1"/>
</dbReference>
<dbReference type="InterPro" id="IPR036640">
    <property type="entry name" value="ABC1_TM_sf"/>
</dbReference>
<keyword evidence="7 9" id="KW-1133">Transmembrane helix</keyword>
<dbReference type="InterPro" id="IPR003439">
    <property type="entry name" value="ABC_transporter-like_ATP-bd"/>
</dbReference>
<dbReference type="GO" id="GO:0015421">
    <property type="term" value="F:ABC-type oligopeptide transporter activity"/>
    <property type="evidence" value="ECO:0007669"/>
    <property type="project" value="TreeGrafter"/>
</dbReference>
<accession>A0A949K5J1</accession>
<dbReference type="PROSITE" id="PS50893">
    <property type="entry name" value="ABC_TRANSPORTER_2"/>
    <property type="match status" value="1"/>
</dbReference>
<feature type="domain" description="ABC transmembrane type-1" evidence="11">
    <location>
        <begin position="53"/>
        <end position="342"/>
    </location>
</feature>
<organism evidence="12 13">
    <name type="scientific">Diplocloster agilis</name>
    <dbReference type="NCBI Taxonomy" id="2850323"/>
    <lineage>
        <taxon>Bacteria</taxon>
        <taxon>Bacillati</taxon>
        <taxon>Bacillota</taxon>
        <taxon>Clostridia</taxon>
        <taxon>Lachnospirales</taxon>
        <taxon>Lachnospiraceae</taxon>
        <taxon>Diplocloster</taxon>
    </lineage>
</organism>
<keyword evidence="6 12" id="KW-0067">ATP-binding</keyword>
<keyword evidence="2" id="KW-0813">Transport</keyword>
<evidence type="ECO:0000256" key="4">
    <source>
        <dbReference type="ARBA" id="ARBA00022692"/>
    </source>
</evidence>
<dbReference type="EMBL" id="JAHQCW010000001">
    <property type="protein sequence ID" value="MBU9735022.1"/>
    <property type="molecule type" value="Genomic_DNA"/>
</dbReference>
<dbReference type="GO" id="GO:0005886">
    <property type="term" value="C:plasma membrane"/>
    <property type="evidence" value="ECO:0007669"/>
    <property type="project" value="UniProtKB-SubCell"/>
</dbReference>
<dbReference type="Pfam" id="PF00005">
    <property type="entry name" value="ABC_tran"/>
    <property type="match status" value="1"/>
</dbReference>
<dbReference type="GO" id="GO:0016887">
    <property type="term" value="F:ATP hydrolysis activity"/>
    <property type="evidence" value="ECO:0007669"/>
    <property type="project" value="InterPro"/>
</dbReference>